<evidence type="ECO:0000313" key="4">
    <source>
        <dbReference type="Proteomes" id="UP000075901"/>
    </source>
</evidence>
<accession>A0A182T6Z6</accession>
<feature type="transmembrane region" description="Helical" evidence="2">
    <location>
        <begin position="61"/>
        <end position="83"/>
    </location>
</feature>
<proteinExistence type="predicted"/>
<keyword evidence="2" id="KW-1133">Transmembrane helix</keyword>
<keyword evidence="2" id="KW-0812">Transmembrane</keyword>
<reference evidence="3" key="2">
    <citation type="submission" date="2020-05" db="UniProtKB">
        <authorList>
            <consortium name="EnsemblMetazoa"/>
        </authorList>
    </citation>
    <scope>IDENTIFICATION</scope>
    <source>
        <strain evidence="3">maculatus3</strain>
    </source>
</reference>
<feature type="compositionally biased region" description="Acidic residues" evidence="1">
    <location>
        <begin position="111"/>
        <end position="169"/>
    </location>
</feature>
<evidence type="ECO:0000313" key="3">
    <source>
        <dbReference type="EnsemblMetazoa" id="AMAM020899-PA"/>
    </source>
</evidence>
<reference evidence="4" key="1">
    <citation type="submission" date="2013-09" db="EMBL/GenBank/DDBJ databases">
        <title>The Genome Sequence of Anopheles maculatus species B.</title>
        <authorList>
            <consortium name="The Broad Institute Genomics Platform"/>
            <person name="Neafsey D.E."/>
            <person name="Besansky N."/>
            <person name="Howell P."/>
            <person name="Walton C."/>
            <person name="Young S.K."/>
            <person name="Zeng Q."/>
            <person name="Gargeya S."/>
            <person name="Fitzgerald M."/>
            <person name="Haas B."/>
            <person name="Abouelleil A."/>
            <person name="Allen A.W."/>
            <person name="Alvarado L."/>
            <person name="Arachchi H.M."/>
            <person name="Berlin A.M."/>
            <person name="Chapman S.B."/>
            <person name="Gainer-Dewar J."/>
            <person name="Goldberg J."/>
            <person name="Griggs A."/>
            <person name="Gujja S."/>
            <person name="Hansen M."/>
            <person name="Howarth C."/>
            <person name="Imamovic A."/>
            <person name="Ireland A."/>
            <person name="Larimer J."/>
            <person name="McCowan C."/>
            <person name="Murphy C."/>
            <person name="Pearson M."/>
            <person name="Poon T.W."/>
            <person name="Priest M."/>
            <person name="Roberts A."/>
            <person name="Saif S."/>
            <person name="Shea T."/>
            <person name="Sisk P."/>
            <person name="Sykes S."/>
            <person name="Wortman J."/>
            <person name="Nusbaum C."/>
            <person name="Birren B."/>
        </authorList>
    </citation>
    <scope>NUCLEOTIDE SEQUENCE [LARGE SCALE GENOMIC DNA]</scope>
    <source>
        <strain evidence="4">maculatus3</strain>
    </source>
</reference>
<keyword evidence="4" id="KW-1185">Reference proteome</keyword>
<dbReference type="AlphaFoldDB" id="A0A182T6Z6"/>
<protein>
    <submittedName>
        <fullName evidence="3">Uncharacterized protein</fullName>
    </submittedName>
</protein>
<evidence type="ECO:0000256" key="1">
    <source>
        <dbReference type="SAM" id="MobiDB-lite"/>
    </source>
</evidence>
<dbReference type="Proteomes" id="UP000075901">
    <property type="component" value="Unassembled WGS sequence"/>
</dbReference>
<feature type="region of interest" description="Disordered" evidence="1">
    <location>
        <begin position="108"/>
        <end position="178"/>
    </location>
</feature>
<dbReference type="EnsemblMetazoa" id="AMAM020899-RA">
    <property type="protein sequence ID" value="AMAM020899-PA"/>
    <property type="gene ID" value="AMAM020899"/>
</dbReference>
<organism evidence="3 4">
    <name type="scientific">Anopheles maculatus</name>
    <dbReference type="NCBI Taxonomy" id="74869"/>
    <lineage>
        <taxon>Eukaryota</taxon>
        <taxon>Metazoa</taxon>
        <taxon>Ecdysozoa</taxon>
        <taxon>Arthropoda</taxon>
        <taxon>Hexapoda</taxon>
        <taxon>Insecta</taxon>
        <taxon>Pterygota</taxon>
        <taxon>Neoptera</taxon>
        <taxon>Endopterygota</taxon>
        <taxon>Diptera</taxon>
        <taxon>Nematocera</taxon>
        <taxon>Culicoidea</taxon>
        <taxon>Culicidae</taxon>
        <taxon>Anophelinae</taxon>
        <taxon>Anopheles</taxon>
        <taxon>Anopheles maculatus group</taxon>
    </lineage>
</organism>
<name>A0A182T6Z6_9DIPT</name>
<evidence type="ECO:0000256" key="2">
    <source>
        <dbReference type="SAM" id="Phobius"/>
    </source>
</evidence>
<keyword evidence="2" id="KW-0472">Membrane</keyword>
<sequence length="178" mass="19586">MWIKRPLAWESSQVYMNDEDTVKETTVHAPKQSSAGAAQAAKEPGDIQMHIHSDHGTGGHWCAKVVFFILLAGLGALIGLILMESQGVSNDDTPLSWHALGANDKINIVVDDNDDDDDDDGDDKNEETNDVQDNDDDNDEDDKNDNDQDDADDNNDDKEDADDDDDDDGNWIGAYSCF</sequence>
<dbReference type="VEuPathDB" id="VectorBase:AMAM020899"/>